<evidence type="ECO:0000256" key="1">
    <source>
        <dbReference type="SAM" id="Coils"/>
    </source>
</evidence>
<sequence>MARKFHSGSWISSDPARWKTNPSPVAVAAIRDEEEAADISARQHEKKEVKKNSLAGIRKEKYYLEVLIDQETSPIKKKLLSPDEKTKAEKKLAEYDKEMKLILAREEEAIARVEALAREAALAKAALAKVAREAPLAKATRVKRTANATVSKTDDLDDLGACFFLSEQDADAIETADATFFI</sequence>
<organism evidence="3">
    <name type="scientific">viral metagenome</name>
    <dbReference type="NCBI Taxonomy" id="1070528"/>
    <lineage>
        <taxon>unclassified sequences</taxon>
        <taxon>metagenomes</taxon>
        <taxon>organismal metagenomes</taxon>
    </lineage>
</organism>
<dbReference type="AlphaFoldDB" id="A0A6C0BEB3"/>
<accession>A0A6C0BEB3</accession>
<feature type="region of interest" description="Disordered" evidence="2">
    <location>
        <begin position="1"/>
        <end position="22"/>
    </location>
</feature>
<name>A0A6C0BEB3_9ZZZZ</name>
<dbReference type="EMBL" id="MN739132">
    <property type="protein sequence ID" value="QHS90312.1"/>
    <property type="molecule type" value="Genomic_DNA"/>
</dbReference>
<protein>
    <submittedName>
        <fullName evidence="3">Uncharacterized protein</fullName>
    </submittedName>
</protein>
<evidence type="ECO:0000256" key="2">
    <source>
        <dbReference type="SAM" id="MobiDB-lite"/>
    </source>
</evidence>
<reference evidence="3" key="1">
    <citation type="journal article" date="2020" name="Nature">
        <title>Giant virus diversity and host interactions through global metagenomics.</title>
        <authorList>
            <person name="Schulz F."/>
            <person name="Roux S."/>
            <person name="Paez-Espino D."/>
            <person name="Jungbluth S."/>
            <person name="Walsh D.A."/>
            <person name="Denef V.J."/>
            <person name="McMahon K.D."/>
            <person name="Konstantinidis K.T."/>
            <person name="Eloe-Fadrosh E.A."/>
            <person name="Kyrpides N.C."/>
            <person name="Woyke T."/>
        </authorList>
    </citation>
    <scope>NUCLEOTIDE SEQUENCE</scope>
    <source>
        <strain evidence="3">GVMAG-M-3300010160-60</strain>
    </source>
</reference>
<keyword evidence="1" id="KW-0175">Coiled coil</keyword>
<evidence type="ECO:0000313" key="3">
    <source>
        <dbReference type="EMBL" id="QHS90312.1"/>
    </source>
</evidence>
<proteinExistence type="predicted"/>
<feature type="coiled-coil region" evidence="1">
    <location>
        <begin position="85"/>
        <end position="133"/>
    </location>
</feature>